<sequence length="140" mass="16109">MSEQTIDTTQFPQTWEELQKQPIFTGLPDLTKPYELTVAQSALFEVTRTRINERLQQVSRLLEGKKPDETKTLTLVAEIVEYSDLFYRELAKDKKAWETWTQGRTLDGLSEIFITLTRYYAEQLGKSNNSKTNPTGAVSN</sequence>
<protein>
    <submittedName>
        <fullName evidence="1">Uncharacterized protein</fullName>
    </submittedName>
</protein>
<gene>
    <name evidence="1" type="ORF">EMO91_09425</name>
</gene>
<proteinExistence type="predicted"/>
<evidence type="ECO:0000313" key="1">
    <source>
        <dbReference type="EMBL" id="KAA8827253.1"/>
    </source>
</evidence>
<dbReference type="RefSeq" id="WP_150379722.1">
    <property type="nucleotide sequence ID" value="NZ_RZUH01000007.1"/>
</dbReference>
<name>A0A5M9ZIS7_9BIFI</name>
<dbReference type="AlphaFoldDB" id="A0A5M9ZIS7"/>
<reference evidence="1 2" key="1">
    <citation type="journal article" date="2019" name="Syst. Appl. Microbiol.">
        <title>Characterization of Bifidobacterium species in feaces of the Egyptian fruit bat: Description of B. vespertilionis sp. nov. and B. rousetti sp. nov.</title>
        <authorList>
            <person name="Modesto M."/>
            <person name="Satti M."/>
            <person name="Watanabe K."/>
            <person name="Puglisi E."/>
            <person name="Morelli L."/>
            <person name="Huang C.-H."/>
            <person name="Liou J.-S."/>
            <person name="Miyashita M."/>
            <person name="Tamura T."/>
            <person name="Saito S."/>
            <person name="Mori K."/>
            <person name="Huang L."/>
            <person name="Sciavilla P."/>
            <person name="Sandri C."/>
            <person name="Spiezio C."/>
            <person name="Vitali F."/>
            <person name="Cavalieri D."/>
            <person name="Perpetuini G."/>
            <person name="Tofalo R."/>
            <person name="Bonetti A."/>
            <person name="Arita M."/>
            <person name="Mattarelli P."/>
        </authorList>
    </citation>
    <scope>NUCLEOTIDE SEQUENCE [LARGE SCALE GENOMIC DNA]</scope>
    <source>
        <strain evidence="1 2">RST17</strain>
    </source>
</reference>
<dbReference type="Proteomes" id="UP000410049">
    <property type="component" value="Unassembled WGS sequence"/>
</dbReference>
<accession>A0A5M9ZIS7</accession>
<comment type="caution">
    <text evidence="1">The sequence shown here is derived from an EMBL/GenBank/DDBJ whole genome shotgun (WGS) entry which is preliminary data.</text>
</comment>
<evidence type="ECO:0000313" key="2">
    <source>
        <dbReference type="Proteomes" id="UP000410049"/>
    </source>
</evidence>
<organism evidence="1 2">
    <name type="scientific">Bifidobacterium myosotis</name>
    <dbReference type="NCBI Taxonomy" id="1630166"/>
    <lineage>
        <taxon>Bacteria</taxon>
        <taxon>Bacillati</taxon>
        <taxon>Actinomycetota</taxon>
        <taxon>Actinomycetes</taxon>
        <taxon>Bifidobacteriales</taxon>
        <taxon>Bifidobacteriaceae</taxon>
        <taxon>Bifidobacterium</taxon>
    </lineage>
</organism>
<dbReference type="EMBL" id="RZUH01000007">
    <property type="protein sequence ID" value="KAA8827253.1"/>
    <property type="molecule type" value="Genomic_DNA"/>
</dbReference>